<proteinExistence type="predicted"/>
<dbReference type="EMBL" id="JBFOLK010000011">
    <property type="protein sequence ID" value="KAL2476341.1"/>
    <property type="molecule type" value="Genomic_DNA"/>
</dbReference>
<feature type="region of interest" description="Disordered" evidence="1">
    <location>
        <begin position="100"/>
        <end position="160"/>
    </location>
</feature>
<organism evidence="2 3">
    <name type="scientific">Abeliophyllum distichum</name>
    <dbReference type="NCBI Taxonomy" id="126358"/>
    <lineage>
        <taxon>Eukaryota</taxon>
        <taxon>Viridiplantae</taxon>
        <taxon>Streptophyta</taxon>
        <taxon>Embryophyta</taxon>
        <taxon>Tracheophyta</taxon>
        <taxon>Spermatophyta</taxon>
        <taxon>Magnoliopsida</taxon>
        <taxon>eudicotyledons</taxon>
        <taxon>Gunneridae</taxon>
        <taxon>Pentapetalae</taxon>
        <taxon>asterids</taxon>
        <taxon>lamiids</taxon>
        <taxon>Lamiales</taxon>
        <taxon>Oleaceae</taxon>
        <taxon>Forsythieae</taxon>
        <taxon>Abeliophyllum</taxon>
    </lineage>
</organism>
<evidence type="ECO:0000313" key="3">
    <source>
        <dbReference type="Proteomes" id="UP001604336"/>
    </source>
</evidence>
<evidence type="ECO:0000313" key="2">
    <source>
        <dbReference type="EMBL" id="KAL2476341.1"/>
    </source>
</evidence>
<keyword evidence="3" id="KW-1185">Reference proteome</keyword>
<comment type="caution">
    <text evidence="2">The sequence shown here is derived from an EMBL/GenBank/DDBJ whole genome shotgun (WGS) entry which is preliminary data.</text>
</comment>
<sequence>MASWAASMAASRVLNLRNSSLRSLIHRHLLRPDAATASTTHIINTKITPPEQQLFNHFYSGKLNPDLVNPSFDTRNLNTNAANLPQNLQYALGFSARKIEAARRRDDDSDSDCDDDKDIDYNDLIPDYDESGSCSDDDDDDDQDDEEEDEDEAPPRRFRK</sequence>
<feature type="compositionally biased region" description="Acidic residues" evidence="1">
    <location>
        <begin position="126"/>
        <end position="152"/>
    </location>
</feature>
<name>A0ABD1QJU8_9LAMI</name>
<gene>
    <name evidence="2" type="ORF">Adt_37077</name>
</gene>
<reference evidence="3" key="1">
    <citation type="submission" date="2024-07" db="EMBL/GenBank/DDBJ databases">
        <title>Two chromosome-level genome assemblies of Korean endemic species Abeliophyllum distichum and Forsythia ovata (Oleaceae).</title>
        <authorList>
            <person name="Jang H."/>
        </authorList>
    </citation>
    <scope>NUCLEOTIDE SEQUENCE [LARGE SCALE GENOMIC DNA]</scope>
</reference>
<dbReference type="AlphaFoldDB" id="A0ABD1QJU8"/>
<protein>
    <submittedName>
        <fullName evidence="2">Uncharacterized protein</fullName>
    </submittedName>
</protein>
<feature type="compositionally biased region" description="Acidic residues" evidence="1">
    <location>
        <begin position="108"/>
        <end position="118"/>
    </location>
</feature>
<evidence type="ECO:0000256" key="1">
    <source>
        <dbReference type="SAM" id="MobiDB-lite"/>
    </source>
</evidence>
<dbReference type="Proteomes" id="UP001604336">
    <property type="component" value="Unassembled WGS sequence"/>
</dbReference>
<accession>A0ABD1QJU8</accession>